<feature type="compositionally biased region" description="Polar residues" evidence="2">
    <location>
        <begin position="492"/>
        <end position="503"/>
    </location>
</feature>
<dbReference type="GO" id="GO:0004519">
    <property type="term" value="F:endonuclease activity"/>
    <property type="evidence" value="ECO:0007669"/>
    <property type="project" value="UniProtKB-KW"/>
</dbReference>
<evidence type="ECO:0000256" key="2">
    <source>
        <dbReference type="SAM" id="MobiDB-lite"/>
    </source>
</evidence>
<name>A0A1G6VCL2_9ACTN</name>
<keyword evidence="4" id="KW-0540">Nuclease</keyword>
<dbReference type="EMBL" id="LT629688">
    <property type="protein sequence ID" value="SDD51389.1"/>
    <property type="molecule type" value="Genomic_DNA"/>
</dbReference>
<dbReference type="InterPro" id="IPR002711">
    <property type="entry name" value="HNH"/>
</dbReference>
<evidence type="ECO:0000313" key="4">
    <source>
        <dbReference type="EMBL" id="SDD51389.1"/>
    </source>
</evidence>
<dbReference type="CDD" id="cd00085">
    <property type="entry name" value="HNHc"/>
    <property type="match status" value="1"/>
</dbReference>
<dbReference type="Gene3D" id="1.10.30.50">
    <property type="match status" value="1"/>
</dbReference>
<keyword evidence="4" id="KW-0255">Endonuclease</keyword>
<gene>
    <name evidence="4" type="ORF">SAMN04489747_1118</name>
</gene>
<evidence type="ECO:0000259" key="3">
    <source>
        <dbReference type="SMART" id="SM00507"/>
    </source>
</evidence>
<dbReference type="AlphaFoldDB" id="A0A1G6VCL2"/>
<sequence>MAPGAASTPDATGGIAVDASLVQSWTERLTTTTELDVEPAALVDVIRALEVLKCAAEAVQAVAAAELDRETRAEEGRRGVPAARQGRGVAAQVALARRESPARGRQHLGLALVLDRELPHTLDALRAGRISEWRATLLARETACLSREHRAEVDHAMAGDPDRLEAMGEGQLIAEARARSYRLDPEAAVQRRRRAEAERRVSLRPAPDTMSQLSALLPVKDGVAVHAFLCRQADAEVAAGDGRGRGQIMADTLVERVLGTSRAHDRSHGAAPDDVPHSPDPGGRSEAEGERGPSCASGEPGGAYSQCGEPGGAYTQAGEPRGSSQQRDSETGGGQSATPRSGGGSGEASAAETSVMIHLLVSDTVLLGGPGAGHVDGYGPVPADLARQLATTDRAWIRRLYTTPGTGELVAADSRARRYPARLAQLIRLRDRTCRTPWCDAPIRHTDHVVPATDGGATSLGNGQGLCEACNYAKESPGWTARPRPGPRHTVRTTTPTGHGYQSTAPPPLDPALLTPIGPHPGDGKGGHALTA</sequence>
<dbReference type="Pfam" id="PF02720">
    <property type="entry name" value="DUF222"/>
    <property type="match status" value="1"/>
</dbReference>
<keyword evidence="5" id="KW-1185">Reference proteome</keyword>
<feature type="region of interest" description="Disordered" evidence="2">
    <location>
        <begin position="261"/>
        <end position="350"/>
    </location>
</feature>
<dbReference type="STRING" id="675864.SAMN04489747_1118"/>
<evidence type="ECO:0000256" key="1">
    <source>
        <dbReference type="ARBA" id="ARBA00023450"/>
    </source>
</evidence>
<accession>A0A1G6VCL2</accession>
<evidence type="ECO:0000313" key="5">
    <source>
        <dbReference type="Proteomes" id="UP000198546"/>
    </source>
</evidence>
<feature type="compositionally biased region" description="Gly residues" evidence="2">
    <location>
        <begin position="331"/>
        <end position="346"/>
    </location>
</feature>
<dbReference type="GO" id="GO:0008270">
    <property type="term" value="F:zinc ion binding"/>
    <property type="evidence" value="ECO:0007669"/>
    <property type="project" value="InterPro"/>
</dbReference>
<reference evidence="4 5" key="1">
    <citation type="submission" date="2016-10" db="EMBL/GenBank/DDBJ databases">
        <authorList>
            <person name="de Groot N.N."/>
        </authorList>
    </citation>
    <scope>NUCLEOTIDE SEQUENCE [LARGE SCALE GENOMIC DNA]</scope>
    <source>
        <strain evidence="4 5">MON 2.2</strain>
    </source>
</reference>
<dbReference type="InterPro" id="IPR003615">
    <property type="entry name" value="HNH_nuc"/>
</dbReference>
<proteinExistence type="inferred from homology"/>
<dbReference type="SMART" id="SM00507">
    <property type="entry name" value="HNHc"/>
    <property type="match status" value="1"/>
</dbReference>
<protein>
    <submittedName>
        <fullName evidence="4">HNH endonuclease</fullName>
    </submittedName>
</protein>
<organism evidence="4 5">
    <name type="scientific">Auraticoccus monumenti</name>
    <dbReference type="NCBI Taxonomy" id="675864"/>
    <lineage>
        <taxon>Bacteria</taxon>
        <taxon>Bacillati</taxon>
        <taxon>Actinomycetota</taxon>
        <taxon>Actinomycetes</taxon>
        <taxon>Propionibacteriales</taxon>
        <taxon>Propionibacteriaceae</taxon>
        <taxon>Auraticoccus</taxon>
    </lineage>
</organism>
<comment type="similarity">
    <text evidence="1">Belongs to the Rv1128c/1148c/1588c/1702c/1945/3466 family.</text>
</comment>
<keyword evidence="4" id="KW-0378">Hydrolase</keyword>
<dbReference type="Pfam" id="PF01844">
    <property type="entry name" value="HNH"/>
    <property type="match status" value="1"/>
</dbReference>
<dbReference type="GO" id="GO:0003676">
    <property type="term" value="F:nucleic acid binding"/>
    <property type="evidence" value="ECO:0007669"/>
    <property type="project" value="InterPro"/>
</dbReference>
<dbReference type="Proteomes" id="UP000198546">
    <property type="component" value="Chromosome i"/>
</dbReference>
<feature type="domain" description="HNH nuclease" evidence="3">
    <location>
        <begin position="422"/>
        <end position="472"/>
    </location>
</feature>
<feature type="region of interest" description="Disordered" evidence="2">
    <location>
        <begin position="477"/>
        <end position="532"/>
    </location>
</feature>
<dbReference type="InterPro" id="IPR003870">
    <property type="entry name" value="DUF222"/>
</dbReference>